<reference evidence="2" key="1">
    <citation type="submission" date="2014-09" db="EMBL/GenBank/DDBJ databases">
        <authorList>
            <person name="Magalhaes I.L.F."/>
            <person name="Oliveira U."/>
            <person name="Santos F.R."/>
            <person name="Vidigal T.H.D.A."/>
            <person name="Brescovit A.D."/>
            <person name="Santos A.J."/>
        </authorList>
    </citation>
    <scope>NUCLEOTIDE SEQUENCE</scope>
    <source>
        <tissue evidence="2">Shoot tissue taken approximately 20 cm above the soil surface</tissue>
    </source>
</reference>
<evidence type="ECO:0000313" key="2">
    <source>
        <dbReference type="EMBL" id="JAE21164.1"/>
    </source>
</evidence>
<protein>
    <submittedName>
        <fullName evidence="2">Uncharacterized protein</fullName>
    </submittedName>
</protein>
<name>A0A0A9GCL9_ARUDO</name>
<dbReference type="EMBL" id="GBRH01176732">
    <property type="protein sequence ID" value="JAE21164.1"/>
    <property type="molecule type" value="Transcribed_RNA"/>
</dbReference>
<reference evidence="2" key="2">
    <citation type="journal article" date="2015" name="Data Brief">
        <title>Shoot transcriptome of the giant reed, Arundo donax.</title>
        <authorList>
            <person name="Barrero R.A."/>
            <person name="Guerrero F.D."/>
            <person name="Moolhuijzen P."/>
            <person name="Goolsby J.A."/>
            <person name="Tidwell J."/>
            <person name="Bellgard S.E."/>
            <person name="Bellgard M.I."/>
        </authorList>
    </citation>
    <scope>NUCLEOTIDE SEQUENCE</scope>
    <source>
        <tissue evidence="2">Shoot tissue taken approximately 20 cm above the soil surface</tissue>
    </source>
</reference>
<keyword evidence="1" id="KW-0732">Signal</keyword>
<organism evidence="2">
    <name type="scientific">Arundo donax</name>
    <name type="common">Giant reed</name>
    <name type="synonym">Donax arundinaceus</name>
    <dbReference type="NCBI Taxonomy" id="35708"/>
    <lineage>
        <taxon>Eukaryota</taxon>
        <taxon>Viridiplantae</taxon>
        <taxon>Streptophyta</taxon>
        <taxon>Embryophyta</taxon>
        <taxon>Tracheophyta</taxon>
        <taxon>Spermatophyta</taxon>
        <taxon>Magnoliopsida</taxon>
        <taxon>Liliopsida</taxon>
        <taxon>Poales</taxon>
        <taxon>Poaceae</taxon>
        <taxon>PACMAD clade</taxon>
        <taxon>Arundinoideae</taxon>
        <taxon>Arundineae</taxon>
        <taxon>Arundo</taxon>
    </lineage>
</organism>
<feature type="signal peptide" evidence="1">
    <location>
        <begin position="1"/>
        <end position="17"/>
    </location>
</feature>
<feature type="chain" id="PRO_5002044884" evidence="1">
    <location>
        <begin position="18"/>
        <end position="35"/>
    </location>
</feature>
<dbReference type="AlphaFoldDB" id="A0A0A9GCL9"/>
<accession>A0A0A9GCL9</accession>
<sequence length="35" mass="3868">MTTTAVVVLFTELFVAASLMARMEEQFLSPALCVF</sequence>
<evidence type="ECO:0000256" key="1">
    <source>
        <dbReference type="SAM" id="SignalP"/>
    </source>
</evidence>
<proteinExistence type="predicted"/>